<evidence type="ECO:0000313" key="2">
    <source>
        <dbReference type="EMBL" id="SCZ80403.1"/>
    </source>
</evidence>
<dbReference type="Gene3D" id="2.60.120.200">
    <property type="match status" value="1"/>
</dbReference>
<reference evidence="2 3" key="1">
    <citation type="submission" date="2016-10" db="EMBL/GenBank/DDBJ databases">
        <authorList>
            <person name="de Groot N.N."/>
        </authorList>
    </citation>
    <scope>NUCLEOTIDE SEQUENCE [LARGE SCALE GENOMIC DNA]</scope>
    <source>
        <strain evidence="2 3">DSM 2784</strain>
    </source>
</reference>
<proteinExistence type="predicted"/>
<keyword evidence="2" id="KW-0430">Lectin</keyword>
<evidence type="ECO:0000259" key="1">
    <source>
        <dbReference type="Pfam" id="PF10102"/>
    </source>
</evidence>
<evidence type="ECO:0000313" key="3">
    <source>
        <dbReference type="Proteomes" id="UP000199208"/>
    </source>
</evidence>
<feature type="domain" description="DUF2341" evidence="1">
    <location>
        <begin position="46"/>
        <end position="110"/>
    </location>
</feature>
<dbReference type="GO" id="GO:0030246">
    <property type="term" value="F:carbohydrate binding"/>
    <property type="evidence" value="ECO:0007669"/>
    <property type="project" value="UniProtKB-KW"/>
</dbReference>
<organism evidence="2 3">
    <name type="scientific">Acidaminobacter hydrogenoformans DSM 2784</name>
    <dbReference type="NCBI Taxonomy" id="1120920"/>
    <lineage>
        <taxon>Bacteria</taxon>
        <taxon>Bacillati</taxon>
        <taxon>Bacillota</taxon>
        <taxon>Clostridia</taxon>
        <taxon>Peptostreptococcales</taxon>
        <taxon>Acidaminobacteraceae</taxon>
        <taxon>Acidaminobacter</taxon>
    </lineage>
</organism>
<dbReference type="Pfam" id="PF13385">
    <property type="entry name" value="Laminin_G_3"/>
    <property type="match status" value="1"/>
</dbReference>
<dbReference type="STRING" id="1120920.SAMN03080599_02253"/>
<dbReference type="Pfam" id="PF10102">
    <property type="entry name" value="DUF2341"/>
    <property type="match status" value="1"/>
</dbReference>
<accession>A0A1G5S267</accession>
<name>A0A1G5S267_9FIRM</name>
<dbReference type="InterPro" id="IPR013320">
    <property type="entry name" value="ConA-like_dom_sf"/>
</dbReference>
<dbReference type="InterPro" id="IPR018765">
    <property type="entry name" value="DUF2341"/>
</dbReference>
<dbReference type="SUPFAM" id="SSF49899">
    <property type="entry name" value="Concanavalin A-like lectins/glucanases"/>
    <property type="match status" value="1"/>
</dbReference>
<keyword evidence="3" id="KW-1185">Reference proteome</keyword>
<dbReference type="EMBL" id="FMWL01000012">
    <property type="protein sequence ID" value="SCZ80403.1"/>
    <property type="molecule type" value="Genomic_DNA"/>
</dbReference>
<dbReference type="Proteomes" id="UP000199208">
    <property type="component" value="Unassembled WGS sequence"/>
</dbReference>
<sequence>MAWLSGYSYRKKITIESGYVDASLSNFVLDVVLASGSFTFSRARSDGYDVVFTASDGETALPFTREYYDSTNSKARFHIKVSSVSDTTDTELYMYYGKASDTDHASSGYTVWSESYAGVWHLGDTSYEDALGTYDASLLSGSTPSVTDTLWGRYLTLSSHSFGTDLAMASLASNDEVTVTIVMAWTGSGTFIPIEYSDAFYENSAFAIYLNNYGDGYPTFGECDGSNINIIYDATDCSDGTLRTLTFTMDRSGGGTTTNYSYINGVATGSRTQHGDYQADTTGNLGTETLYFGSDVGVVSPFSGTFGDLRLSTIKRSAAWIKAESYSIRQLLHSLGNEETPITPKALIASISTTITARRQISQMLSVSLSATASLLYALPPPVLDAISKVGACLYLKWT</sequence>
<dbReference type="RefSeq" id="WP_092591544.1">
    <property type="nucleotide sequence ID" value="NZ_FMWL01000012.1"/>
</dbReference>
<dbReference type="AlphaFoldDB" id="A0A1G5S267"/>
<gene>
    <name evidence="2" type="ORF">SAMN03080599_02253</name>
</gene>
<protein>
    <submittedName>
        <fullName evidence="2">Concanavalin A-like lectin/glucanases superfamily protein</fullName>
    </submittedName>
</protein>
<dbReference type="OrthoDB" id="175881at2"/>